<name>A0AAU9K1B5_9CILI</name>
<organism evidence="2 3">
    <name type="scientific">Blepharisma stoltei</name>
    <dbReference type="NCBI Taxonomy" id="1481888"/>
    <lineage>
        <taxon>Eukaryota</taxon>
        <taxon>Sar</taxon>
        <taxon>Alveolata</taxon>
        <taxon>Ciliophora</taxon>
        <taxon>Postciliodesmatophora</taxon>
        <taxon>Heterotrichea</taxon>
        <taxon>Heterotrichida</taxon>
        <taxon>Blepharismidae</taxon>
        <taxon>Blepharisma</taxon>
    </lineage>
</organism>
<sequence length="502" mass="57352">MDLEVDFHEELRNTYEKTLQLAVNISNNKVEIFNANLRGTDIKFIKSIAKEYNDFKDIHDKYMKLRPKTIERSRFSRPKTPEIASETDSGSLLPRHAGKSRLNVSLDEAQAMVNQTKAGKPISLNGSSDDTKPSLMLKKFQQSNSVSFDTADEETKKLPYVSILSGKVEPPLELPSYKDYIKSHQGYSKKEPMKETSIQRIDRCQQVLADLSKEMAGLEMFCKSNPGVPWNNDKKILLKLSTNPSKRLAIIRAYNERFQSSAVSKDLKSSGGRGRRNSKPLRAPSFTPGRVYTQESAYESPSNKRVLSQTPVFISEMPIIEELRPKSSMREQPLGEDPEVLVQRCSSRFKKTQDSENKKLIQIIEKLKNDRPGIRKQKAAIIIKENEKYKDKMHSLNIFDGIKRKIESERSSIMKKNRSQVSVYGAMLTYLKKRETNPTPLELSFMEAIKEYLENGAVITLNTLKDLLQSLESDEKNELLPILMIAKPHLEFSDSEFRSIFA</sequence>
<keyword evidence="3" id="KW-1185">Reference proteome</keyword>
<dbReference type="EMBL" id="CAJZBQ010000053">
    <property type="protein sequence ID" value="CAG9331815.1"/>
    <property type="molecule type" value="Genomic_DNA"/>
</dbReference>
<dbReference type="AlphaFoldDB" id="A0AAU9K1B5"/>
<dbReference type="Proteomes" id="UP001162131">
    <property type="component" value="Unassembled WGS sequence"/>
</dbReference>
<proteinExistence type="predicted"/>
<gene>
    <name evidence="2" type="ORF">BSTOLATCC_MIC53874</name>
</gene>
<evidence type="ECO:0000313" key="3">
    <source>
        <dbReference type="Proteomes" id="UP001162131"/>
    </source>
</evidence>
<accession>A0AAU9K1B5</accession>
<evidence type="ECO:0000313" key="2">
    <source>
        <dbReference type="EMBL" id="CAG9331815.1"/>
    </source>
</evidence>
<comment type="caution">
    <text evidence="2">The sequence shown here is derived from an EMBL/GenBank/DDBJ whole genome shotgun (WGS) entry which is preliminary data.</text>
</comment>
<feature type="region of interest" description="Disordered" evidence="1">
    <location>
        <begin position="71"/>
        <end position="96"/>
    </location>
</feature>
<feature type="region of interest" description="Disordered" evidence="1">
    <location>
        <begin position="262"/>
        <end position="290"/>
    </location>
</feature>
<reference evidence="2" key="1">
    <citation type="submission" date="2021-09" db="EMBL/GenBank/DDBJ databases">
        <authorList>
            <consortium name="AG Swart"/>
            <person name="Singh M."/>
            <person name="Singh A."/>
            <person name="Seah K."/>
            <person name="Emmerich C."/>
        </authorList>
    </citation>
    <scope>NUCLEOTIDE SEQUENCE</scope>
    <source>
        <strain evidence="2">ATCC30299</strain>
    </source>
</reference>
<evidence type="ECO:0000256" key="1">
    <source>
        <dbReference type="SAM" id="MobiDB-lite"/>
    </source>
</evidence>
<protein>
    <submittedName>
        <fullName evidence="2">Uncharacterized protein</fullName>
    </submittedName>
</protein>